<keyword evidence="5" id="KW-0325">Glycoprotein</keyword>
<feature type="transmembrane region" description="Helical" evidence="6">
    <location>
        <begin position="416"/>
        <end position="434"/>
    </location>
</feature>
<dbReference type="Pfam" id="PF02485">
    <property type="entry name" value="Branch"/>
    <property type="match status" value="1"/>
</dbReference>
<organism evidence="7 8">
    <name type="scientific">Colocasia esculenta</name>
    <name type="common">Wild taro</name>
    <name type="synonym">Arum esculentum</name>
    <dbReference type="NCBI Taxonomy" id="4460"/>
    <lineage>
        <taxon>Eukaryota</taxon>
        <taxon>Viridiplantae</taxon>
        <taxon>Streptophyta</taxon>
        <taxon>Embryophyta</taxon>
        <taxon>Tracheophyta</taxon>
        <taxon>Spermatophyta</taxon>
        <taxon>Magnoliopsida</taxon>
        <taxon>Liliopsida</taxon>
        <taxon>Araceae</taxon>
        <taxon>Aroideae</taxon>
        <taxon>Colocasieae</taxon>
        <taxon>Colocasia</taxon>
    </lineage>
</organism>
<evidence type="ECO:0000256" key="4">
    <source>
        <dbReference type="ARBA" id="ARBA00023136"/>
    </source>
</evidence>
<evidence type="ECO:0000313" key="7">
    <source>
        <dbReference type="EMBL" id="MQL83407.1"/>
    </source>
</evidence>
<protein>
    <submittedName>
        <fullName evidence="7">Uncharacterized protein</fullName>
    </submittedName>
</protein>
<dbReference type="GO" id="GO:0016757">
    <property type="term" value="F:glycosyltransferase activity"/>
    <property type="evidence" value="ECO:0007669"/>
    <property type="project" value="UniProtKB-KW"/>
</dbReference>
<dbReference type="GO" id="GO:0016020">
    <property type="term" value="C:membrane"/>
    <property type="evidence" value="ECO:0007669"/>
    <property type="project" value="UniProtKB-SubCell"/>
</dbReference>
<accession>A0A843UM37</accession>
<keyword evidence="3" id="KW-0808">Transferase</keyword>
<sequence length="457" mass="51798">MKPMFASKPDEDFFPVTPRKDWSTGVTRAVFLLVMFMAGVILGLSVSAGFSRYTSQTELFFPTARYTTDYLGMDNYIEPKQLKHSMTDDELFWRASMVPKKVDYPYKRVPKVAFMFLTRGALPFAPLWERFFQGHEDLFSVYVHCLPDYKLNVSRTSPFYGRQIPSQGVQWGSILLVDAEKRLLSNALLDFSNERFVLLSESCIPVFNFPTVYNYLINSKQSFVESYDDPSSRGRGRYSRHMAPEVMLYQWRKGSEWFEMNRELAVNIVADLKYYSIFRKHCKPSCYPDEHYIPTYLNMFHGDLNSNRSVTWVDWSRGGPHPALFGRGDISASFIQSIRNNGTICVCLCRPLALVVVIHVTFRVTPILLIALVSVGLSLLYFNLRRATELPFLTFPAQVEAEGASSPAVLLPVKTGVCFAAPCAMVVPVVFGLLPSSFGPMAPCLMAVCLSHALLLL</sequence>
<dbReference type="EMBL" id="NMUH01000693">
    <property type="protein sequence ID" value="MQL83407.1"/>
    <property type="molecule type" value="Genomic_DNA"/>
</dbReference>
<dbReference type="OrthoDB" id="191334at2759"/>
<keyword evidence="4 6" id="KW-0472">Membrane</keyword>
<keyword evidence="8" id="KW-1185">Reference proteome</keyword>
<evidence type="ECO:0000256" key="2">
    <source>
        <dbReference type="ARBA" id="ARBA00022676"/>
    </source>
</evidence>
<dbReference type="InterPro" id="IPR003406">
    <property type="entry name" value="Glyco_trans_14"/>
</dbReference>
<evidence type="ECO:0000256" key="3">
    <source>
        <dbReference type="ARBA" id="ARBA00022679"/>
    </source>
</evidence>
<keyword evidence="6" id="KW-1133">Transmembrane helix</keyword>
<dbReference type="InterPro" id="IPR044174">
    <property type="entry name" value="BC10-like"/>
</dbReference>
<comment type="caution">
    <text evidence="7">The sequence shown here is derived from an EMBL/GenBank/DDBJ whole genome shotgun (WGS) entry which is preliminary data.</text>
</comment>
<proteinExistence type="predicted"/>
<gene>
    <name evidence="7" type="ORF">Taro_015909</name>
</gene>
<evidence type="ECO:0000256" key="1">
    <source>
        <dbReference type="ARBA" id="ARBA00004606"/>
    </source>
</evidence>
<comment type="subcellular location">
    <subcellularLocation>
        <location evidence="1">Membrane</location>
        <topology evidence="1">Single-pass type II membrane protein</topology>
    </subcellularLocation>
</comment>
<dbReference type="AlphaFoldDB" id="A0A843UM37"/>
<dbReference type="Proteomes" id="UP000652761">
    <property type="component" value="Unassembled WGS sequence"/>
</dbReference>
<reference evidence="7" key="1">
    <citation type="submission" date="2017-07" db="EMBL/GenBank/DDBJ databases">
        <title>Taro Niue Genome Assembly and Annotation.</title>
        <authorList>
            <person name="Atibalentja N."/>
            <person name="Keating K."/>
            <person name="Fields C.J."/>
        </authorList>
    </citation>
    <scope>NUCLEOTIDE SEQUENCE</scope>
    <source>
        <strain evidence="7">Niue_2</strain>
        <tissue evidence="7">Leaf</tissue>
    </source>
</reference>
<dbReference type="PANTHER" id="PTHR31042">
    <property type="entry name" value="CORE-2/I-BRANCHING BETA-1,6-N-ACETYLGLUCOSAMINYLTRANSFERASE FAMILY PROTEIN-RELATED"/>
    <property type="match status" value="1"/>
</dbReference>
<evidence type="ECO:0000256" key="6">
    <source>
        <dbReference type="SAM" id="Phobius"/>
    </source>
</evidence>
<feature type="transmembrane region" description="Helical" evidence="6">
    <location>
        <begin position="29"/>
        <end position="50"/>
    </location>
</feature>
<keyword evidence="2" id="KW-0328">Glycosyltransferase</keyword>
<name>A0A843UM37_COLES</name>
<dbReference type="PANTHER" id="PTHR31042:SF3">
    <property type="entry name" value="OS08G0110400 PROTEIN"/>
    <property type="match status" value="1"/>
</dbReference>
<feature type="transmembrane region" description="Helical" evidence="6">
    <location>
        <begin position="352"/>
        <end position="382"/>
    </location>
</feature>
<evidence type="ECO:0000256" key="5">
    <source>
        <dbReference type="ARBA" id="ARBA00023180"/>
    </source>
</evidence>
<evidence type="ECO:0000313" key="8">
    <source>
        <dbReference type="Proteomes" id="UP000652761"/>
    </source>
</evidence>
<keyword evidence="6" id="KW-0812">Transmembrane</keyword>